<evidence type="ECO:0000313" key="2">
    <source>
        <dbReference type="EMBL" id="MDQ0647710.1"/>
    </source>
</evidence>
<protein>
    <submittedName>
        <fullName evidence="2">Catechol 2,3-dioxygenase-like lactoylglutathione lyase family enzyme</fullName>
    </submittedName>
</protein>
<comment type="caution">
    <text evidence="2">The sequence shown here is derived from an EMBL/GenBank/DDBJ whole genome shotgun (WGS) entry which is preliminary data.</text>
</comment>
<dbReference type="Pfam" id="PF00903">
    <property type="entry name" value="Glyoxalase"/>
    <property type="match status" value="1"/>
</dbReference>
<gene>
    <name evidence="2" type="ORF">QFZ53_001906</name>
</gene>
<keyword evidence="2" id="KW-0456">Lyase</keyword>
<dbReference type="InterPro" id="IPR037523">
    <property type="entry name" value="VOC_core"/>
</dbReference>
<dbReference type="AlphaFoldDB" id="A0AAW8EWA3"/>
<accession>A0AAW8EWA3</accession>
<reference evidence="2 3" key="1">
    <citation type="submission" date="2023-07" db="EMBL/GenBank/DDBJ databases">
        <title>Comparative genomics of wheat-associated soil bacteria to identify genetic determinants of phenazine resistance.</title>
        <authorList>
            <person name="Mouncey N."/>
        </authorList>
    </citation>
    <scope>NUCLEOTIDE SEQUENCE [LARGE SCALE GENOMIC DNA]</scope>
    <source>
        <strain evidence="2 3">W4I9-1</strain>
    </source>
</reference>
<proteinExistence type="predicted"/>
<dbReference type="SUPFAM" id="SSF54593">
    <property type="entry name" value="Glyoxalase/Bleomycin resistance protein/Dihydroxybiphenyl dioxygenase"/>
    <property type="match status" value="1"/>
</dbReference>
<evidence type="ECO:0000313" key="3">
    <source>
        <dbReference type="Proteomes" id="UP001244427"/>
    </source>
</evidence>
<dbReference type="RefSeq" id="WP_307295717.1">
    <property type="nucleotide sequence ID" value="NZ_JAUSXV010000001.1"/>
</dbReference>
<name>A0AAW8EWA3_9MICO</name>
<dbReference type="Proteomes" id="UP001244427">
    <property type="component" value="Unassembled WGS sequence"/>
</dbReference>
<sequence length="130" mass="14017">MTAKTGLHHVEIWVAELGTSWSWMLERLGFSLSAAWDGGQTWDAGGAYITLTTSPTLTDAAHDRRRAGVNHLAFRGGSPADVDALMQAAPAHGWAPLYDDRYPHAGGPDHYAGWVENAEGFKVEIVAETA</sequence>
<organism evidence="2 3">
    <name type="scientific">Microbacterium natoriense</name>
    <dbReference type="NCBI Taxonomy" id="284570"/>
    <lineage>
        <taxon>Bacteria</taxon>
        <taxon>Bacillati</taxon>
        <taxon>Actinomycetota</taxon>
        <taxon>Actinomycetes</taxon>
        <taxon>Micrococcales</taxon>
        <taxon>Microbacteriaceae</taxon>
        <taxon>Microbacterium</taxon>
    </lineage>
</organism>
<feature type="domain" description="VOC" evidence="1">
    <location>
        <begin position="6"/>
        <end position="128"/>
    </location>
</feature>
<dbReference type="GO" id="GO:0016829">
    <property type="term" value="F:lyase activity"/>
    <property type="evidence" value="ECO:0007669"/>
    <property type="project" value="UniProtKB-KW"/>
</dbReference>
<dbReference type="InterPro" id="IPR029068">
    <property type="entry name" value="Glyas_Bleomycin-R_OHBP_Dase"/>
</dbReference>
<dbReference type="Gene3D" id="3.10.180.10">
    <property type="entry name" value="2,3-Dihydroxybiphenyl 1,2-Dioxygenase, domain 1"/>
    <property type="match status" value="1"/>
</dbReference>
<dbReference type="PROSITE" id="PS51819">
    <property type="entry name" value="VOC"/>
    <property type="match status" value="1"/>
</dbReference>
<dbReference type="InterPro" id="IPR004360">
    <property type="entry name" value="Glyas_Fos-R_dOase_dom"/>
</dbReference>
<evidence type="ECO:0000259" key="1">
    <source>
        <dbReference type="PROSITE" id="PS51819"/>
    </source>
</evidence>
<keyword evidence="3" id="KW-1185">Reference proteome</keyword>
<dbReference type="EMBL" id="JAUSXV010000001">
    <property type="protein sequence ID" value="MDQ0647710.1"/>
    <property type="molecule type" value="Genomic_DNA"/>
</dbReference>